<dbReference type="InterPro" id="IPR029044">
    <property type="entry name" value="Nucleotide-diphossugar_trans"/>
</dbReference>
<comment type="caution">
    <text evidence="2">The sequence shown here is derived from an EMBL/GenBank/DDBJ whole genome shotgun (WGS) entry which is preliminary data.</text>
</comment>
<accession>A0AA46I5B0</accession>
<dbReference type="InterPro" id="IPR001173">
    <property type="entry name" value="Glyco_trans_2-like"/>
</dbReference>
<protein>
    <submittedName>
        <fullName evidence="2">GT2 family glycosyltransferase</fullName>
    </submittedName>
</protein>
<dbReference type="RefSeq" id="WP_134113739.1">
    <property type="nucleotide sequence ID" value="NZ_SOBG01000009.1"/>
</dbReference>
<evidence type="ECO:0000259" key="1">
    <source>
        <dbReference type="Pfam" id="PF00535"/>
    </source>
</evidence>
<dbReference type="PANTHER" id="PTHR43685:SF2">
    <property type="entry name" value="GLYCOSYLTRANSFERASE 2-LIKE DOMAIN-CONTAINING PROTEIN"/>
    <property type="match status" value="1"/>
</dbReference>
<gene>
    <name evidence="2" type="ORF">EV215_1879</name>
</gene>
<evidence type="ECO:0000313" key="2">
    <source>
        <dbReference type="EMBL" id="TDT67875.1"/>
    </source>
</evidence>
<proteinExistence type="predicted"/>
<dbReference type="Pfam" id="PF00535">
    <property type="entry name" value="Glycos_transf_2"/>
    <property type="match status" value="1"/>
</dbReference>
<evidence type="ECO:0000313" key="3">
    <source>
        <dbReference type="Proteomes" id="UP000294678"/>
    </source>
</evidence>
<reference evidence="2 3" key="1">
    <citation type="submission" date="2019-03" db="EMBL/GenBank/DDBJ databases">
        <title>Genomic Encyclopedia of Type Strains, Phase IV (KMG-IV): sequencing the most valuable type-strain genomes for metagenomic binning, comparative biology and taxonomic classification.</title>
        <authorList>
            <person name="Goeker M."/>
        </authorList>
    </citation>
    <scope>NUCLEOTIDE SEQUENCE [LARGE SCALE GENOMIC DNA]</scope>
    <source>
        <strain evidence="2 3">DSM 100055</strain>
    </source>
</reference>
<dbReference type="Proteomes" id="UP000294678">
    <property type="component" value="Unassembled WGS sequence"/>
</dbReference>
<feature type="domain" description="Glycosyltransferase 2-like" evidence="1">
    <location>
        <begin position="5"/>
        <end position="136"/>
    </location>
</feature>
<dbReference type="CDD" id="cd00761">
    <property type="entry name" value="Glyco_tranf_GTA_type"/>
    <property type="match status" value="1"/>
</dbReference>
<dbReference type="PANTHER" id="PTHR43685">
    <property type="entry name" value="GLYCOSYLTRANSFERASE"/>
    <property type="match status" value="1"/>
</dbReference>
<dbReference type="InterPro" id="IPR050834">
    <property type="entry name" value="Glycosyltransf_2"/>
</dbReference>
<sequence length="297" mass="35404">MREISIIIPTYNRAITLKKVINSYIIQKYVKELIIIDDGSKVEYKCLNKYINGLCEEKQIDYKYLRNKKNMGAAYCRNIGVKNSNYDYIFWGEDDVFLKEDYIERLVEEISENEIYCGAIIYDISLKKSLESQKSVIDKQRKSKKPIFDYKKMEGYFRVEGIKKQEIPFGHALILVPKSAYKGVKYYEGYDYNGYREESDAQVQMVQNGYKIYYNGNAVCYHMLRNEIEEKSGQHKGNWLKYEFFKLKNNFIFFNRYKSFFKIKYKNKSKIIASNYLFTLDVLKIILKKSVKSILMR</sequence>
<name>A0AA46I5B0_9FUSO</name>
<dbReference type="Gene3D" id="3.90.550.10">
    <property type="entry name" value="Spore Coat Polysaccharide Biosynthesis Protein SpsA, Chain A"/>
    <property type="match status" value="1"/>
</dbReference>
<dbReference type="EMBL" id="SOBG01000009">
    <property type="protein sequence ID" value="TDT67875.1"/>
    <property type="molecule type" value="Genomic_DNA"/>
</dbReference>
<keyword evidence="3" id="KW-1185">Reference proteome</keyword>
<dbReference type="SUPFAM" id="SSF53448">
    <property type="entry name" value="Nucleotide-diphospho-sugar transferases"/>
    <property type="match status" value="1"/>
</dbReference>
<dbReference type="AlphaFoldDB" id="A0AA46I5B0"/>
<organism evidence="2 3">
    <name type="scientific">Hypnocyclicus thermotrophus</name>
    <dbReference type="NCBI Taxonomy" id="1627895"/>
    <lineage>
        <taxon>Bacteria</taxon>
        <taxon>Fusobacteriati</taxon>
        <taxon>Fusobacteriota</taxon>
        <taxon>Fusobacteriia</taxon>
        <taxon>Fusobacteriales</taxon>
        <taxon>Fusobacteriaceae</taxon>
        <taxon>Hypnocyclicus</taxon>
    </lineage>
</organism>